<evidence type="ECO:0000313" key="2">
    <source>
        <dbReference type="EMBL" id="KAG6116993.1"/>
    </source>
</evidence>
<evidence type="ECO:0000313" key="3">
    <source>
        <dbReference type="Proteomes" id="UP000732380"/>
    </source>
</evidence>
<proteinExistence type="predicted"/>
<evidence type="ECO:0000256" key="1">
    <source>
        <dbReference type="SAM" id="MobiDB-lite"/>
    </source>
</evidence>
<sequence length="88" mass="10208">LLPERNAAGTITKEGITFEKALELVEKQEQHFSERETQVTALNAHKPRSRPSRYCEHCKKPTHNTESCFHKEEHDDFGLSIWIYSIPS</sequence>
<comment type="caution">
    <text evidence="2">The sequence shown here is derived from an EMBL/GenBank/DDBJ whole genome shotgun (WGS) entry which is preliminary data.</text>
</comment>
<keyword evidence="3" id="KW-1185">Reference proteome</keyword>
<feature type="non-terminal residue" evidence="2">
    <location>
        <position position="1"/>
    </location>
</feature>
<protein>
    <submittedName>
        <fullName evidence="2">Uncharacterized protein</fullName>
    </submittedName>
</protein>
<dbReference type="EMBL" id="SRQM01000156">
    <property type="protein sequence ID" value="KAG6116993.1"/>
    <property type="molecule type" value="Genomic_DNA"/>
</dbReference>
<name>A0A9P7Q3D4_9HYPO</name>
<gene>
    <name evidence="2" type="ORF">E4U13_001436</name>
</gene>
<organism evidence="2 3">
    <name type="scientific">Claviceps humidiphila</name>
    <dbReference type="NCBI Taxonomy" id="1294629"/>
    <lineage>
        <taxon>Eukaryota</taxon>
        <taxon>Fungi</taxon>
        <taxon>Dikarya</taxon>
        <taxon>Ascomycota</taxon>
        <taxon>Pezizomycotina</taxon>
        <taxon>Sordariomycetes</taxon>
        <taxon>Hypocreomycetidae</taxon>
        <taxon>Hypocreales</taxon>
        <taxon>Clavicipitaceae</taxon>
        <taxon>Claviceps</taxon>
    </lineage>
</organism>
<feature type="region of interest" description="Disordered" evidence="1">
    <location>
        <begin position="33"/>
        <end position="54"/>
    </location>
</feature>
<dbReference type="Proteomes" id="UP000732380">
    <property type="component" value="Unassembled WGS sequence"/>
</dbReference>
<reference evidence="2 3" key="1">
    <citation type="journal article" date="2020" name="bioRxiv">
        <title>Whole genome comparisons of ergot fungi reveals the divergence and evolution of species within the genus Claviceps are the result of varying mechanisms driving genome evolution and host range expansion.</title>
        <authorList>
            <person name="Wyka S.A."/>
            <person name="Mondo S.J."/>
            <person name="Liu M."/>
            <person name="Dettman J."/>
            <person name="Nalam V."/>
            <person name="Broders K.D."/>
        </authorList>
    </citation>
    <scope>NUCLEOTIDE SEQUENCE [LARGE SCALE GENOMIC DNA]</scope>
    <source>
        <strain evidence="2 3">LM576</strain>
    </source>
</reference>
<accession>A0A9P7Q3D4</accession>
<dbReference type="AlphaFoldDB" id="A0A9P7Q3D4"/>